<evidence type="ECO:0000256" key="1">
    <source>
        <dbReference type="ARBA" id="ARBA00004442"/>
    </source>
</evidence>
<evidence type="ECO:0000256" key="4">
    <source>
        <dbReference type="PROSITE-ProRule" id="PRU00473"/>
    </source>
</evidence>
<comment type="subcellular location">
    <subcellularLocation>
        <location evidence="1">Cell outer membrane</location>
    </subcellularLocation>
</comment>
<dbReference type="InterPro" id="IPR050330">
    <property type="entry name" value="Bact_OuterMem_StrucFunc"/>
</dbReference>
<keyword evidence="7" id="KW-1185">Reference proteome</keyword>
<name>A0ABT8RI09_9BACT</name>
<dbReference type="InterPro" id="IPR006664">
    <property type="entry name" value="OMP_bac"/>
</dbReference>
<dbReference type="SUPFAM" id="SSF103088">
    <property type="entry name" value="OmpA-like"/>
    <property type="match status" value="1"/>
</dbReference>
<dbReference type="PROSITE" id="PS51123">
    <property type="entry name" value="OMPA_2"/>
    <property type="match status" value="1"/>
</dbReference>
<evidence type="ECO:0000313" key="6">
    <source>
        <dbReference type="EMBL" id="MDO1451747.1"/>
    </source>
</evidence>
<evidence type="ECO:0000256" key="2">
    <source>
        <dbReference type="ARBA" id="ARBA00023136"/>
    </source>
</evidence>
<keyword evidence="3" id="KW-0998">Cell outer membrane</keyword>
<gene>
    <name evidence="6" type="ORF">Q0590_36070</name>
</gene>
<evidence type="ECO:0000259" key="5">
    <source>
        <dbReference type="PROSITE" id="PS51123"/>
    </source>
</evidence>
<organism evidence="6 7">
    <name type="scientific">Rhodocytophaga aerolata</name>
    <dbReference type="NCBI Taxonomy" id="455078"/>
    <lineage>
        <taxon>Bacteria</taxon>
        <taxon>Pseudomonadati</taxon>
        <taxon>Bacteroidota</taxon>
        <taxon>Cytophagia</taxon>
        <taxon>Cytophagales</taxon>
        <taxon>Rhodocytophagaceae</taxon>
        <taxon>Rhodocytophaga</taxon>
    </lineage>
</organism>
<dbReference type="PRINTS" id="PR01023">
    <property type="entry name" value="NAFLGMOTY"/>
</dbReference>
<accession>A0ABT8RI09</accession>
<reference evidence="6" key="1">
    <citation type="submission" date="2023-07" db="EMBL/GenBank/DDBJ databases">
        <title>The genome sequence of Rhodocytophaga aerolata KACC 12507.</title>
        <authorList>
            <person name="Zhang X."/>
        </authorList>
    </citation>
    <scope>NUCLEOTIDE SEQUENCE</scope>
    <source>
        <strain evidence="6">KACC 12507</strain>
    </source>
</reference>
<dbReference type="PANTHER" id="PTHR30329:SF21">
    <property type="entry name" value="LIPOPROTEIN YIAD-RELATED"/>
    <property type="match status" value="1"/>
</dbReference>
<dbReference type="RefSeq" id="WP_302042544.1">
    <property type="nucleotide sequence ID" value="NZ_JAUKPO010000087.1"/>
</dbReference>
<dbReference type="Gene3D" id="2.60.120.260">
    <property type="entry name" value="Galactose-binding domain-like"/>
    <property type="match status" value="1"/>
</dbReference>
<evidence type="ECO:0000256" key="3">
    <source>
        <dbReference type="ARBA" id="ARBA00023237"/>
    </source>
</evidence>
<feature type="domain" description="OmpA-like" evidence="5">
    <location>
        <begin position="208"/>
        <end position="324"/>
    </location>
</feature>
<evidence type="ECO:0000313" key="7">
    <source>
        <dbReference type="Proteomes" id="UP001168528"/>
    </source>
</evidence>
<dbReference type="EMBL" id="JAUKPO010000087">
    <property type="protein sequence ID" value="MDO1451747.1"/>
    <property type="molecule type" value="Genomic_DNA"/>
</dbReference>
<protein>
    <submittedName>
        <fullName evidence="6">OmpA family protein</fullName>
    </submittedName>
</protein>
<sequence>MFKRQLNFLSPLFSCFFFCLLFPYAIKGQCPEGLITGEQNLIVNGDFEGDSISFTTDYRLHQVADTGRYRIVMDANTFWGGFIGKGEGKFLAVDGSMGKNKIVWQQDIDVKPNTLYFFSAWASNLYTIHPAVLQFSINGQLLDKPFATPKERETWKQFFVNWQSGEHTQARITIVSQNPGMHGNDFGLDRIKFYACESSSLQQGLETVAIGKVIELRNVLFETASATILPASYRELNELATYLKQNPTLEIEISGHTDSVGGDEYNLKLSEGRATSIGRYLLGKGIEAKRLTTKGYGKNVPVADNETLEGRQKNRRVEFKILKL</sequence>
<dbReference type="Proteomes" id="UP001168528">
    <property type="component" value="Unassembled WGS sequence"/>
</dbReference>
<dbReference type="InterPro" id="IPR036737">
    <property type="entry name" value="OmpA-like_sf"/>
</dbReference>
<keyword evidence="2 4" id="KW-0472">Membrane</keyword>
<dbReference type="PRINTS" id="PR01021">
    <property type="entry name" value="OMPADOMAIN"/>
</dbReference>
<dbReference type="Gene3D" id="3.30.1330.60">
    <property type="entry name" value="OmpA-like domain"/>
    <property type="match status" value="1"/>
</dbReference>
<dbReference type="InterPro" id="IPR006665">
    <property type="entry name" value="OmpA-like"/>
</dbReference>
<proteinExistence type="predicted"/>
<dbReference type="PANTHER" id="PTHR30329">
    <property type="entry name" value="STATOR ELEMENT OF FLAGELLAR MOTOR COMPLEX"/>
    <property type="match status" value="1"/>
</dbReference>
<dbReference type="Pfam" id="PF00691">
    <property type="entry name" value="OmpA"/>
    <property type="match status" value="1"/>
</dbReference>
<comment type="caution">
    <text evidence="6">The sequence shown here is derived from an EMBL/GenBank/DDBJ whole genome shotgun (WGS) entry which is preliminary data.</text>
</comment>
<dbReference type="CDD" id="cd07185">
    <property type="entry name" value="OmpA_C-like"/>
    <property type="match status" value="1"/>
</dbReference>